<accession>A0A7Y8Y3P2</accession>
<sequence length="120" mass="13801">MEIKTHLIGNLKIAEVFSDVILINDAGEGLELLVNMYYQDFDRILVHETNIIPAFFDLKTRMAGDMLQKFSNYRMGLTIVGDFEKYDSKSLHDFILESNKGQLINFSQSVDEALDRMSNM</sequence>
<gene>
    <name evidence="2" type="ORF">HZF10_07275</name>
</gene>
<proteinExistence type="predicted"/>
<comment type="caution">
    <text evidence="2">The sequence shown here is derived from an EMBL/GenBank/DDBJ whole genome shotgun (WGS) entry which is preliminary data.</text>
</comment>
<dbReference type="Pfam" id="PF13788">
    <property type="entry name" value="DUF4180"/>
    <property type="match status" value="1"/>
</dbReference>
<dbReference type="InterPro" id="IPR025438">
    <property type="entry name" value="DUF4180"/>
</dbReference>
<dbReference type="Proteomes" id="UP000535020">
    <property type="component" value="Unassembled WGS sequence"/>
</dbReference>
<dbReference type="EMBL" id="JACBJI010000002">
    <property type="protein sequence ID" value="NYA70715.1"/>
    <property type="molecule type" value="Genomic_DNA"/>
</dbReference>
<dbReference type="AlphaFoldDB" id="A0A7Y8Y3P2"/>
<name>A0A7Y8Y3P2_9FLAO</name>
<keyword evidence="3" id="KW-1185">Reference proteome</keyword>
<dbReference type="RefSeq" id="WP_176005537.1">
    <property type="nucleotide sequence ID" value="NZ_JABWMI010000009.1"/>
</dbReference>
<feature type="domain" description="DUF4180" evidence="1">
    <location>
        <begin position="10"/>
        <end position="116"/>
    </location>
</feature>
<evidence type="ECO:0000313" key="2">
    <source>
        <dbReference type="EMBL" id="NYA70715.1"/>
    </source>
</evidence>
<evidence type="ECO:0000313" key="3">
    <source>
        <dbReference type="Proteomes" id="UP000535020"/>
    </source>
</evidence>
<evidence type="ECO:0000259" key="1">
    <source>
        <dbReference type="Pfam" id="PF13788"/>
    </source>
</evidence>
<organism evidence="2 3">
    <name type="scientific">Flavobacterium agri</name>
    <dbReference type="NCBI Taxonomy" id="2743471"/>
    <lineage>
        <taxon>Bacteria</taxon>
        <taxon>Pseudomonadati</taxon>
        <taxon>Bacteroidota</taxon>
        <taxon>Flavobacteriia</taxon>
        <taxon>Flavobacteriales</taxon>
        <taxon>Flavobacteriaceae</taxon>
        <taxon>Flavobacterium</taxon>
    </lineage>
</organism>
<reference evidence="2 3" key="1">
    <citation type="submission" date="2020-07" db="EMBL/GenBank/DDBJ databases">
        <authorList>
            <person name="Sun Q."/>
        </authorList>
    </citation>
    <scope>NUCLEOTIDE SEQUENCE [LARGE SCALE GENOMIC DNA]</scope>
    <source>
        <strain evidence="2 3">MAH-1</strain>
    </source>
</reference>
<protein>
    <submittedName>
        <fullName evidence="2">DUF4180 domain-containing protein</fullName>
    </submittedName>
</protein>